<dbReference type="PROSITE" id="PS50808">
    <property type="entry name" value="ZF_BED"/>
    <property type="match status" value="1"/>
</dbReference>
<evidence type="ECO:0000256" key="3">
    <source>
        <dbReference type="ARBA" id="ARBA00022833"/>
    </source>
</evidence>
<dbReference type="GO" id="GO:0008270">
    <property type="term" value="F:zinc ion binding"/>
    <property type="evidence" value="ECO:0007669"/>
    <property type="project" value="UniProtKB-KW"/>
</dbReference>
<dbReference type="PANTHER" id="PTHR46951">
    <property type="entry name" value="BED-TYPE DOMAIN-CONTAINING PROTEIN"/>
    <property type="match status" value="1"/>
</dbReference>
<dbReference type="PANTHER" id="PTHR46951:SF2">
    <property type="entry name" value="BED-TYPE DOMAIN-CONTAINING PROTEIN"/>
    <property type="match status" value="1"/>
</dbReference>
<gene>
    <name evidence="7" type="ORF">Tsubulata_007327</name>
</gene>
<dbReference type="Proteomes" id="UP001141552">
    <property type="component" value="Unassembled WGS sequence"/>
</dbReference>
<name>A0A9Q0FMT4_9ROSI</name>
<dbReference type="AlphaFoldDB" id="A0A9Q0FMT4"/>
<keyword evidence="2 4" id="KW-0863">Zinc-finger</keyword>
<feature type="domain" description="BED-type" evidence="6">
    <location>
        <begin position="3"/>
        <end position="59"/>
    </location>
</feature>
<sequence length="248" mass="28243">MPKDRNPFWDHIEEVDGRWKCKYCEQTFSLKVSVSRIKAHLSGVSSHGVEVCRNAPAAVVQKAYEAIRSKRQKVMPPVLTYDQGQAPENLFVQDHRYNVPEIPAENDALNTLWENTAGEMQPAATMPSSTNNEARTIFPAEHEDARLAEEDWEQDARLVYEDWEQYARLAEEDWESTMQHLTLFEDQVPFARLMQSSSVEDVKTADPTTAPTETTQENQVQDTSGNRWSGSVRLSPVLRISSTSLMLK</sequence>
<comment type="caution">
    <text evidence="7">The sequence shown here is derived from an EMBL/GenBank/DDBJ whole genome shotgun (WGS) entry which is preliminary data.</text>
</comment>
<reference evidence="7" key="1">
    <citation type="submission" date="2022-02" db="EMBL/GenBank/DDBJ databases">
        <authorList>
            <person name="Henning P.M."/>
            <person name="McCubbin A.G."/>
            <person name="Shore J.S."/>
        </authorList>
    </citation>
    <scope>NUCLEOTIDE SEQUENCE</scope>
    <source>
        <strain evidence="7">F60SS</strain>
        <tissue evidence="7">Leaves</tissue>
    </source>
</reference>
<evidence type="ECO:0000313" key="7">
    <source>
        <dbReference type="EMBL" id="KAJ4834385.1"/>
    </source>
</evidence>
<proteinExistence type="predicted"/>
<keyword evidence="3" id="KW-0862">Zinc</keyword>
<dbReference type="GO" id="GO:0003677">
    <property type="term" value="F:DNA binding"/>
    <property type="evidence" value="ECO:0007669"/>
    <property type="project" value="InterPro"/>
</dbReference>
<dbReference type="Pfam" id="PF02892">
    <property type="entry name" value="zf-BED"/>
    <property type="match status" value="1"/>
</dbReference>
<feature type="compositionally biased region" description="Low complexity" evidence="5">
    <location>
        <begin position="205"/>
        <end position="215"/>
    </location>
</feature>
<organism evidence="7 8">
    <name type="scientific">Turnera subulata</name>
    <dbReference type="NCBI Taxonomy" id="218843"/>
    <lineage>
        <taxon>Eukaryota</taxon>
        <taxon>Viridiplantae</taxon>
        <taxon>Streptophyta</taxon>
        <taxon>Embryophyta</taxon>
        <taxon>Tracheophyta</taxon>
        <taxon>Spermatophyta</taxon>
        <taxon>Magnoliopsida</taxon>
        <taxon>eudicotyledons</taxon>
        <taxon>Gunneridae</taxon>
        <taxon>Pentapetalae</taxon>
        <taxon>rosids</taxon>
        <taxon>fabids</taxon>
        <taxon>Malpighiales</taxon>
        <taxon>Passifloraceae</taxon>
        <taxon>Turnera</taxon>
    </lineage>
</organism>
<evidence type="ECO:0000259" key="6">
    <source>
        <dbReference type="PROSITE" id="PS50808"/>
    </source>
</evidence>
<feature type="compositionally biased region" description="Polar residues" evidence="5">
    <location>
        <begin position="216"/>
        <end position="229"/>
    </location>
</feature>
<feature type="region of interest" description="Disordered" evidence="5">
    <location>
        <begin position="199"/>
        <end position="230"/>
    </location>
</feature>
<keyword evidence="1" id="KW-0479">Metal-binding</keyword>
<evidence type="ECO:0000256" key="4">
    <source>
        <dbReference type="PROSITE-ProRule" id="PRU00027"/>
    </source>
</evidence>
<keyword evidence="8" id="KW-1185">Reference proteome</keyword>
<protein>
    <recommendedName>
        <fullName evidence="6">BED-type domain-containing protein</fullName>
    </recommendedName>
</protein>
<dbReference type="OrthoDB" id="851723at2759"/>
<evidence type="ECO:0000256" key="5">
    <source>
        <dbReference type="SAM" id="MobiDB-lite"/>
    </source>
</evidence>
<evidence type="ECO:0000256" key="2">
    <source>
        <dbReference type="ARBA" id="ARBA00022771"/>
    </source>
</evidence>
<dbReference type="EMBL" id="JAKUCV010004712">
    <property type="protein sequence ID" value="KAJ4834385.1"/>
    <property type="molecule type" value="Genomic_DNA"/>
</dbReference>
<accession>A0A9Q0FMT4</accession>
<reference evidence="7" key="2">
    <citation type="journal article" date="2023" name="Plants (Basel)">
        <title>Annotation of the Turnera subulata (Passifloraceae) Draft Genome Reveals the S-Locus Evolved after the Divergence of Turneroideae from Passifloroideae in a Stepwise Manner.</title>
        <authorList>
            <person name="Henning P.M."/>
            <person name="Roalson E.H."/>
            <person name="Mir W."/>
            <person name="McCubbin A.G."/>
            <person name="Shore J.S."/>
        </authorList>
    </citation>
    <scope>NUCLEOTIDE SEQUENCE</scope>
    <source>
        <strain evidence="7">F60SS</strain>
    </source>
</reference>
<evidence type="ECO:0000256" key="1">
    <source>
        <dbReference type="ARBA" id="ARBA00022723"/>
    </source>
</evidence>
<dbReference type="InterPro" id="IPR003656">
    <property type="entry name" value="Znf_BED"/>
</dbReference>
<evidence type="ECO:0000313" key="8">
    <source>
        <dbReference type="Proteomes" id="UP001141552"/>
    </source>
</evidence>